<gene>
    <name evidence="1" type="ORF">SFB21_2071</name>
</gene>
<accession>A0A811GG04</accession>
<dbReference type="EMBL" id="CADDTS010000035">
    <property type="protein sequence ID" value="CAB1217377.1"/>
    <property type="molecule type" value="Genomic_DNA"/>
</dbReference>
<evidence type="ECO:0000313" key="2">
    <source>
        <dbReference type="Proteomes" id="UP000489961"/>
    </source>
</evidence>
<comment type="caution">
    <text evidence="1">The sequence shown here is derived from an EMBL/GenBank/DDBJ whole genome shotgun (WGS) entry which is preliminary data.</text>
</comment>
<dbReference type="Proteomes" id="UP000489961">
    <property type="component" value="Unassembled WGS sequence"/>
</dbReference>
<proteinExistence type="predicted"/>
<organism evidence="1 2">
    <name type="scientific">Acinetobacter bouvetii</name>
    <dbReference type="NCBI Taxonomy" id="202951"/>
    <lineage>
        <taxon>Bacteria</taxon>
        <taxon>Pseudomonadati</taxon>
        <taxon>Pseudomonadota</taxon>
        <taxon>Gammaproteobacteria</taxon>
        <taxon>Moraxellales</taxon>
        <taxon>Moraxellaceae</taxon>
        <taxon>Acinetobacter</taxon>
    </lineage>
</organism>
<reference evidence="1 2" key="1">
    <citation type="submission" date="2020-02" db="EMBL/GenBank/DDBJ databases">
        <authorList>
            <person name="Chaudhuri R."/>
        </authorList>
    </citation>
    <scope>NUCLEOTIDE SEQUENCE [LARGE SCALE GENOMIC DNA]</scope>
    <source>
        <strain evidence="1">SFB21</strain>
    </source>
</reference>
<name>A0A811GG04_9GAMM</name>
<sequence>MLETIQTKINSLANGKKLILGSGMKTDEMQKLIALCESLQSEGVIKIVNIHQDAQSSKTKSNSIVVEKI</sequence>
<protein>
    <submittedName>
        <fullName evidence="1">Uncharacterized protein</fullName>
    </submittedName>
</protein>
<evidence type="ECO:0000313" key="1">
    <source>
        <dbReference type="EMBL" id="CAB1217377.1"/>
    </source>
</evidence>
<dbReference type="RefSeq" id="WP_174559937.1">
    <property type="nucleotide sequence ID" value="NZ_CADDTS010000035.1"/>
</dbReference>
<dbReference type="AlphaFoldDB" id="A0A811GG04"/>